<evidence type="ECO:0000313" key="1">
    <source>
        <dbReference type="EMBL" id="VVA98434.1"/>
    </source>
</evidence>
<gene>
    <name evidence="1" type="ORF">ANE_LOCUS8879</name>
</gene>
<organism evidence="1 2">
    <name type="scientific">Arabis nemorensis</name>
    <dbReference type="NCBI Taxonomy" id="586526"/>
    <lineage>
        <taxon>Eukaryota</taxon>
        <taxon>Viridiplantae</taxon>
        <taxon>Streptophyta</taxon>
        <taxon>Embryophyta</taxon>
        <taxon>Tracheophyta</taxon>
        <taxon>Spermatophyta</taxon>
        <taxon>Magnoliopsida</taxon>
        <taxon>eudicotyledons</taxon>
        <taxon>Gunneridae</taxon>
        <taxon>Pentapetalae</taxon>
        <taxon>rosids</taxon>
        <taxon>malvids</taxon>
        <taxon>Brassicales</taxon>
        <taxon>Brassicaceae</taxon>
        <taxon>Arabideae</taxon>
        <taxon>Arabis</taxon>
    </lineage>
</organism>
<keyword evidence="2" id="KW-1185">Reference proteome</keyword>
<accession>A0A565BAM8</accession>
<name>A0A565BAM8_9BRAS</name>
<dbReference type="EMBL" id="CABITT030000003">
    <property type="protein sequence ID" value="VVA98434.1"/>
    <property type="molecule type" value="Genomic_DNA"/>
</dbReference>
<proteinExistence type="predicted"/>
<evidence type="ECO:0000313" key="2">
    <source>
        <dbReference type="Proteomes" id="UP000489600"/>
    </source>
</evidence>
<dbReference type="AlphaFoldDB" id="A0A565BAM8"/>
<dbReference type="Proteomes" id="UP000489600">
    <property type="component" value="Unassembled WGS sequence"/>
</dbReference>
<protein>
    <submittedName>
        <fullName evidence="1">Uncharacterized protein</fullName>
    </submittedName>
</protein>
<reference evidence="1" key="1">
    <citation type="submission" date="2019-07" db="EMBL/GenBank/DDBJ databases">
        <authorList>
            <person name="Dittberner H."/>
        </authorList>
    </citation>
    <scope>NUCLEOTIDE SEQUENCE [LARGE SCALE GENOMIC DNA]</scope>
</reference>
<sequence length="74" mass="8137">MVPLDDALPDEHVYAVRICVQEHPVQTREPALTLRAPALEECCGATSKEIVPSFSWFGEIANYLAADLEPSIDP</sequence>
<comment type="caution">
    <text evidence="1">The sequence shown here is derived from an EMBL/GenBank/DDBJ whole genome shotgun (WGS) entry which is preliminary data.</text>
</comment>